<keyword evidence="3" id="KW-1185">Reference proteome</keyword>
<evidence type="ECO:0000313" key="3">
    <source>
        <dbReference type="Proteomes" id="UP001595593"/>
    </source>
</evidence>
<protein>
    <submittedName>
        <fullName evidence="2">Uncharacterized protein</fullName>
    </submittedName>
</protein>
<proteinExistence type="predicted"/>
<feature type="chain" id="PRO_5046476975" evidence="1">
    <location>
        <begin position="37"/>
        <end position="126"/>
    </location>
</feature>
<dbReference type="EMBL" id="JBHRTN010000004">
    <property type="protein sequence ID" value="MFC3124095.1"/>
    <property type="molecule type" value="Genomic_DNA"/>
</dbReference>
<feature type="signal peptide" evidence="1">
    <location>
        <begin position="1"/>
        <end position="36"/>
    </location>
</feature>
<organism evidence="2 3">
    <name type="scientific">Teichococcus globiformis</name>
    <dbReference type="NCBI Taxonomy" id="2307229"/>
    <lineage>
        <taxon>Bacteria</taxon>
        <taxon>Pseudomonadati</taxon>
        <taxon>Pseudomonadota</taxon>
        <taxon>Alphaproteobacteria</taxon>
        <taxon>Acetobacterales</taxon>
        <taxon>Roseomonadaceae</taxon>
        <taxon>Roseomonas</taxon>
    </lineage>
</organism>
<accession>A0ABV7FV92</accession>
<evidence type="ECO:0000256" key="1">
    <source>
        <dbReference type="SAM" id="SignalP"/>
    </source>
</evidence>
<name>A0ABV7FV92_9PROT</name>
<evidence type="ECO:0000313" key="2">
    <source>
        <dbReference type="EMBL" id="MFC3124095.1"/>
    </source>
</evidence>
<dbReference type="RefSeq" id="WP_379594311.1">
    <property type="nucleotide sequence ID" value="NZ_JBHRTN010000004.1"/>
</dbReference>
<reference evidence="3" key="1">
    <citation type="journal article" date="2019" name="Int. J. Syst. Evol. Microbiol.">
        <title>The Global Catalogue of Microorganisms (GCM) 10K type strain sequencing project: providing services to taxonomists for standard genome sequencing and annotation.</title>
        <authorList>
            <consortium name="The Broad Institute Genomics Platform"/>
            <consortium name="The Broad Institute Genome Sequencing Center for Infectious Disease"/>
            <person name="Wu L."/>
            <person name="Ma J."/>
        </authorList>
    </citation>
    <scope>NUCLEOTIDE SEQUENCE [LARGE SCALE GENOMIC DNA]</scope>
    <source>
        <strain evidence="3">KCTC 52094</strain>
    </source>
</reference>
<sequence>MPTDQGTVAAPGRRLRSAFLAAVVAAGLVLPPAAQAQLRSVVVPADSGVAVAARGQPQPKLVAPPAALAMDTAEPPAPVQLAPGGQGLMAPLGIVLPLAAGALLGGGLARGSGGGDAAGAAPTRTR</sequence>
<keyword evidence="1" id="KW-0732">Signal</keyword>
<comment type="caution">
    <text evidence="2">The sequence shown here is derived from an EMBL/GenBank/DDBJ whole genome shotgun (WGS) entry which is preliminary data.</text>
</comment>
<gene>
    <name evidence="2" type="ORF">ACFOD4_03405</name>
</gene>
<dbReference type="Proteomes" id="UP001595593">
    <property type="component" value="Unassembled WGS sequence"/>
</dbReference>